<dbReference type="RefSeq" id="XP_036634640.1">
    <property type="nucleotide sequence ID" value="XM_036773167.1"/>
</dbReference>
<evidence type="ECO:0000313" key="3">
    <source>
        <dbReference type="Proteomes" id="UP000623687"/>
    </source>
</evidence>
<feature type="compositionally biased region" description="Basic and acidic residues" evidence="1">
    <location>
        <begin position="77"/>
        <end position="100"/>
    </location>
</feature>
<comment type="caution">
    <text evidence="2">The sequence shown here is derived from an EMBL/GenBank/DDBJ whole genome shotgun (WGS) entry which is preliminary data.</text>
</comment>
<dbReference type="Proteomes" id="UP000623687">
    <property type="component" value="Unassembled WGS sequence"/>
</dbReference>
<feature type="compositionally biased region" description="Polar residues" evidence="1">
    <location>
        <begin position="64"/>
        <end position="73"/>
    </location>
</feature>
<proteinExistence type="predicted"/>
<feature type="region of interest" description="Disordered" evidence="1">
    <location>
        <begin position="1"/>
        <end position="33"/>
    </location>
</feature>
<feature type="region of interest" description="Disordered" evidence="1">
    <location>
        <begin position="57"/>
        <end position="214"/>
    </location>
</feature>
<feature type="compositionally biased region" description="Low complexity" evidence="1">
    <location>
        <begin position="112"/>
        <end position="122"/>
    </location>
</feature>
<feature type="compositionally biased region" description="Polar residues" evidence="1">
    <location>
        <begin position="177"/>
        <end position="194"/>
    </location>
</feature>
<reference evidence="2" key="1">
    <citation type="submission" date="2019-07" db="EMBL/GenBank/DDBJ databases">
        <authorList>
            <person name="Palmer J.M."/>
        </authorList>
    </citation>
    <scope>NUCLEOTIDE SEQUENCE</scope>
    <source>
        <strain evidence="2">PC9</strain>
    </source>
</reference>
<dbReference type="AlphaFoldDB" id="A0A8H7A2S8"/>
<organism evidence="2 3">
    <name type="scientific">Pleurotus ostreatus</name>
    <name type="common">Oyster mushroom</name>
    <name type="synonym">White-rot fungus</name>
    <dbReference type="NCBI Taxonomy" id="5322"/>
    <lineage>
        <taxon>Eukaryota</taxon>
        <taxon>Fungi</taxon>
        <taxon>Dikarya</taxon>
        <taxon>Basidiomycota</taxon>
        <taxon>Agaricomycotina</taxon>
        <taxon>Agaricomycetes</taxon>
        <taxon>Agaricomycetidae</taxon>
        <taxon>Agaricales</taxon>
        <taxon>Pleurotineae</taxon>
        <taxon>Pleurotaceae</taxon>
        <taxon>Pleurotus</taxon>
    </lineage>
</organism>
<dbReference type="EMBL" id="JACETU010000002">
    <property type="protein sequence ID" value="KAF7436741.1"/>
    <property type="molecule type" value="Genomic_DNA"/>
</dbReference>
<dbReference type="OrthoDB" id="10480162at2759"/>
<name>A0A8H7A2S8_PLEOS</name>
<accession>A0A8H7A2S8</accession>
<feature type="compositionally biased region" description="Low complexity" evidence="1">
    <location>
        <begin position="130"/>
        <end position="155"/>
    </location>
</feature>
<gene>
    <name evidence="2" type="ORF">PC9H_003574</name>
</gene>
<dbReference type="GeneID" id="59373392"/>
<evidence type="ECO:0000256" key="1">
    <source>
        <dbReference type="SAM" id="MobiDB-lite"/>
    </source>
</evidence>
<dbReference type="VEuPathDB" id="FungiDB:PC9H_003574"/>
<keyword evidence="3" id="KW-1185">Reference proteome</keyword>
<protein>
    <submittedName>
        <fullName evidence="2">Uncharacterized protein</fullName>
    </submittedName>
</protein>
<sequence length="214" mass="23600">MVDRRGSGARANGPATPFDFKGACPKPFTNKAQRPFFEPQGAFKGYKAQVMSPISQLAKDRMSDLTSPPSSQSCDEEYARLEGIRADDKRVEKYEERRDAEDADYQPLTQESIDSLFSSQSSDTTTWQLSSSQESYSTTSSSFSSSQETTSSDTTHFSDDEETAVDEHDTEPGGPLTPTNTHYGQFSTPSSQGSEADWVKEGPGYDPWNKLKSP</sequence>
<evidence type="ECO:0000313" key="2">
    <source>
        <dbReference type="EMBL" id="KAF7436741.1"/>
    </source>
</evidence>